<dbReference type="EMBL" id="VXIS01000129">
    <property type="protein sequence ID" value="KAA8902652.1"/>
    <property type="molecule type" value="Genomic_DNA"/>
</dbReference>
<sequence>MTLAKDCGNFGLIPQDKHKEKFHARLFTFIVDKGWQIYNPAKKTGSIGQWARVLTVMSNALSRNYRYPDVFAGLRVVAAHNNLYRVRIAMWAIGIRSRRLVGGNAPRPLPESIVQILKPVGLVSMAEPDSFNPILEHAAEMRMMEHLLGVVTGFNDQAKTAFCARLEEKLTGPRAWRDAAATTMKDCEMEILMMQTECEHVYTTALENQLARFVSM</sequence>
<accession>A0A5J5ESX9</accession>
<reference evidence="1 2" key="1">
    <citation type="submission" date="2019-09" db="EMBL/GenBank/DDBJ databases">
        <title>Draft genome of the ectomycorrhizal ascomycete Sphaerosporella brunnea.</title>
        <authorList>
            <consortium name="DOE Joint Genome Institute"/>
            <person name="Benucci G.M."/>
            <person name="Marozzi G."/>
            <person name="Antonielli L."/>
            <person name="Sanchez S."/>
            <person name="Marco P."/>
            <person name="Wang X."/>
            <person name="Falini L.B."/>
            <person name="Barry K."/>
            <person name="Haridas S."/>
            <person name="Lipzen A."/>
            <person name="Labutti K."/>
            <person name="Grigoriev I.V."/>
            <person name="Murat C."/>
            <person name="Martin F."/>
            <person name="Albertini E."/>
            <person name="Donnini D."/>
            <person name="Bonito G."/>
        </authorList>
    </citation>
    <scope>NUCLEOTIDE SEQUENCE [LARGE SCALE GENOMIC DNA]</scope>
    <source>
        <strain evidence="1 2">Sb_GMNB300</strain>
    </source>
</reference>
<keyword evidence="2" id="KW-1185">Reference proteome</keyword>
<comment type="caution">
    <text evidence="1">The sequence shown here is derived from an EMBL/GenBank/DDBJ whole genome shotgun (WGS) entry which is preliminary data.</text>
</comment>
<organism evidence="1 2">
    <name type="scientific">Sphaerosporella brunnea</name>
    <dbReference type="NCBI Taxonomy" id="1250544"/>
    <lineage>
        <taxon>Eukaryota</taxon>
        <taxon>Fungi</taxon>
        <taxon>Dikarya</taxon>
        <taxon>Ascomycota</taxon>
        <taxon>Pezizomycotina</taxon>
        <taxon>Pezizomycetes</taxon>
        <taxon>Pezizales</taxon>
        <taxon>Pyronemataceae</taxon>
        <taxon>Sphaerosporella</taxon>
    </lineage>
</organism>
<name>A0A5J5ESX9_9PEZI</name>
<gene>
    <name evidence="1" type="ORF">FN846DRAFT_908460</name>
</gene>
<dbReference type="InParanoid" id="A0A5J5ESX9"/>
<protein>
    <submittedName>
        <fullName evidence="1">Uncharacterized protein</fullName>
    </submittedName>
</protein>
<evidence type="ECO:0000313" key="1">
    <source>
        <dbReference type="EMBL" id="KAA8902652.1"/>
    </source>
</evidence>
<evidence type="ECO:0000313" key="2">
    <source>
        <dbReference type="Proteomes" id="UP000326924"/>
    </source>
</evidence>
<proteinExistence type="predicted"/>
<dbReference type="AlphaFoldDB" id="A0A5J5ESX9"/>
<dbReference type="Proteomes" id="UP000326924">
    <property type="component" value="Unassembled WGS sequence"/>
</dbReference>